<dbReference type="CDD" id="cd13589">
    <property type="entry name" value="PBP2_polyamine_RpCGA009"/>
    <property type="match status" value="1"/>
</dbReference>
<dbReference type="PANTHER" id="PTHR30222:SF2">
    <property type="entry name" value="ABC TRANSPORTER SUBSTRATE-BINDING PROTEIN"/>
    <property type="match status" value="1"/>
</dbReference>
<evidence type="ECO:0000256" key="3">
    <source>
        <dbReference type="ARBA" id="ARBA00022729"/>
    </source>
</evidence>
<proteinExistence type="predicted"/>
<dbReference type="PROSITE" id="PS51257">
    <property type="entry name" value="PROKAR_LIPOPROTEIN"/>
    <property type="match status" value="1"/>
</dbReference>
<dbReference type="Gene3D" id="3.40.190.10">
    <property type="entry name" value="Periplasmic binding protein-like II"/>
    <property type="match status" value="2"/>
</dbReference>
<keyword evidence="3 5" id="KW-0732">Signal</keyword>
<dbReference type="PRINTS" id="PR00909">
    <property type="entry name" value="SPERMDNBNDNG"/>
</dbReference>
<dbReference type="Proteomes" id="UP000616114">
    <property type="component" value="Unassembled WGS sequence"/>
</dbReference>
<keyword evidence="2" id="KW-0813">Transport</keyword>
<dbReference type="AlphaFoldDB" id="A0A8J2TV52"/>
<evidence type="ECO:0000256" key="2">
    <source>
        <dbReference type="ARBA" id="ARBA00022448"/>
    </source>
</evidence>
<evidence type="ECO:0000256" key="1">
    <source>
        <dbReference type="ARBA" id="ARBA00004418"/>
    </source>
</evidence>
<evidence type="ECO:0000313" key="6">
    <source>
        <dbReference type="EMBL" id="GGA02549.1"/>
    </source>
</evidence>
<evidence type="ECO:0000313" key="7">
    <source>
        <dbReference type="Proteomes" id="UP000616114"/>
    </source>
</evidence>
<dbReference type="GO" id="GO:0042597">
    <property type="term" value="C:periplasmic space"/>
    <property type="evidence" value="ECO:0007669"/>
    <property type="project" value="UniProtKB-SubCell"/>
</dbReference>
<comment type="subcellular location">
    <subcellularLocation>
        <location evidence="1">Periplasm</location>
    </subcellularLocation>
</comment>
<dbReference type="GO" id="GO:0019808">
    <property type="term" value="F:polyamine binding"/>
    <property type="evidence" value="ECO:0007669"/>
    <property type="project" value="InterPro"/>
</dbReference>
<sequence length="362" mass="38621">MPRTTKLTTILGASAAATLLATGCGSGAGGDASAQLYVADGGGAWGEAQRQAFFEPFTEETGIEIVPASQESQTAIYAAAEAGNPGMDVVNIAASMLPNWENAELLQPVSSDGWETVDTADFDPFPVLDHAVPSLIYATQIAYRPDTTGGDLEDWSDFFDTAAYPGQRSMGEGSVLANGVFEIALLADGVAPDDLYPIDYERALAKMDDLRPDILTFWSSGAESAQLLADQQVAAVSAWNGRVNDLAADDDSIAYTWNQALLHVDYWAVPEGADNVEAAQQFIEFASRPDRQAEFAGLITYAPTNAAAYDDIDEDRQAALPTAPGHADQVVPQSTEYWGEESPEGGLWSEVAIGYWQDWISG</sequence>
<keyword evidence="4" id="KW-0574">Periplasm</keyword>
<evidence type="ECO:0000256" key="4">
    <source>
        <dbReference type="ARBA" id="ARBA00022764"/>
    </source>
</evidence>
<dbReference type="InterPro" id="IPR001188">
    <property type="entry name" value="Sperm_putr-bd"/>
</dbReference>
<feature type="chain" id="PRO_5038525533" evidence="5">
    <location>
        <begin position="29"/>
        <end position="362"/>
    </location>
</feature>
<comment type="caution">
    <text evidence="6">The sequence shown here is derived from an EMBL/GenBank/DDBJ whole genome shotgun (WGS) entry which is preliminary data.</text>
</comment>
<dbReference type="EMBL" id="BMFY01000001">
    <property type="protein sequence ID" value="GGA02549.1"/>
    <property type="molecule type" value="Genomic_DNA"/>
</dbReference>
<reference evidence="6" key="1">
    <citation type="journal article" date="2014" name="Int. J. Syst. Evol. Microbiol.">
        <title>Complete genome sequence of Corynebacterium casei LMG S-19264T (=DSM 44701T), isolated from a smear-ripened cheese.</title>
        <authorList>
            <consortium name="US DOE Joint Genome Institute (JGI-PGF)"/>
            <person name="Walter F."/>
            <person name="Albersmeier A."/>
            <person name="Kalinowski J."/>
            <person name="Ruckert C."/>
        </authorList>
    </citation>
    <scope>NUCLEOTIDE SEQUENCE</scope>
    <source>
        <strain evidence="6">CGMCC 1.12785</strain>
    </source>
</reference>
<name>A0A8J2TV52_9MICO</name>
<dbReference type="PANTHER" id="PTHR30222">
    <property type="entry name" value="SPERMIDINE/PUTRESCINE-BINDING PERIPLASMIC PROTEIN"/>
    <property type="match status" value="1"/>
</dbReference>
<evidence type="ECO:0000256" key="5">
    <source>
        <dbReference type="SAM" id="SignalP"/>
    </source>
</evidence>
<feature type="signal peptide" evidence="5">
    <location>
        <begin position="1"/>
        <end position="28"/>
    </location>
</feature>
<dbReference type="Pfam" id="PF13416">
    <property type="entry name" value="SBP_bac_8"/>
    <property type="match status" value="1"/>
</dbReference>
<reference evidence="6" key="2">
    <citation type="submission" date="2020-09" db="EMBL/GenBank/DDBJ databases">
        <authorList>
            <person name="Sun Q."/>
            <person name="Zhou Y."/>
        </authorList>
    </citation>
    <scope>NUCLEOTIDE SEQUENCE</scope>
    <source>
        <strain evidence="6">CGMCC 1.12785</strain>
    </source>
</reference>
<dbReference type="GO" id="GO:0015846">
    <property type="term" value="P:polyamine transport"/>
    <property type="evidence" value="ECO:0007669"/>
    <property type="project" value="InterPro"/>
</dbReference>
<dbReference type="SUPFAM" id="SSF53850">
    <property type="entry name" value="Periplasmic binding protein-like II"/>
    <property type="match status" value="1"/>
</dbReference>
<protein>
    <submittedName>
        <fullName evidence="6">ABC transporter substrate-binding protein</fullName>
    </submittedName>
</protein>
<gene>
    <name evidence="6" type="ORF">GCM10011333_01380</name>
</gene>
<accession>A0A8J2TV52</accession>
<dbReference type="InterPro" id="IPR006059">
    <property type="entry name" value="SBP"/>
</dbReference>
<keyword evidence="7" id="KW-1185">Reference proteome</keyword>
<organism evidence="6 7">
    <name type="scientific">Sediminivirga luteola</name>
    <dbReference type="NCBI Taxonomy" id="1774748"/>
    <lineage>
        <taxon>Bacteria</taxon>
        <taxon>Bacillati</taxon>
        <taxon>Actinomycetota</taxon>
        <taxon>Actinomycetes</taxon>
        <taxon>Micrococcales</taxon>
        <taxon>Brevibacteriaceae</taxon>
        <taxon>Sediminivirga</taxon>
    </lineage>
</organism>